<protein>
    <submittedName>
        <fullName evidence="1">Uncharacterized protein</fullName>
    </submittedName>
</protein>
<dbReference type="RefSeq" id="WP_212189707.1">
    <property type="nucleotide sequence ID" value="NZ_JAGTAR010000011.1"/>
</dbReference>
<name>A0A941IYB4_9BACT</name>
<organism evidence="1 2">
    <name type="scientific">Carboxylicivirga sediminis</name>
    <dbReference type="NCBI Taxonomy" id="2006564"/>
    <lineage>
        <taxon>Bacteria</taxon>
        <taxon>Pseudomonadati</taxon>
        <taxon>Bacteroidota</taxon>
        <taxon>Bacteroidia</taxon>
        <taxon>Marinilabiliales</taxon>
        <taxon>Marinilabiliaceae</taxon>
        <taxon>Carboxylicivirga</taxon>
    </lineage>
</organism>
<gene>
    <name evidence="1" type="ORF">KDU71_08685</name>
</gene>
<accession>A0A941IYB4</accession>
<reference evidence="1" key="2">
    <citation type="submission" date="2021-04" db="EMBL/GenBank/DDBJ databases">
        <authorList>
            <person name="Zhang T."/>
            <person name="Zhang Y."/>
            <person name="Lu D."/>
            <person name="Zuo D."/>
            <person name="Du Z."/>
        </authorList>
    </citation>
    <scope>NUCLEOTIDE SEQUENCE</scope>
    <source>
        <strain evidence="1">JR1</strain>
    </source>
</reference>
<keyword evidence="2" id="KW-1185">Reference proteome</keyword>
<evidence type="ECO:0000313" key="2">
    <source>
        <dbReference type="Proteomes" id="UP000679220"/>
    </source>
</evidence>
<dbReference type="AlphaFoldDB" id="A0A941IYB4"/>
<reference evidence="1" key="1">
    <citation type="journal article" date="2018" name="Int. J. Syst. Evol. Microbiol.">
        <title>Carboxylicivirga sediminis sp. nov., isolated from coastal sediment.</title>
        <authorList>
            <person name="Wang F.Q."/>
            <person name="Ren L.H."/>
            <person name="Zou R.J."/>
            <person name="Sun Y.Z."/>
            <person name="Liu X.J."/>
            <person name="Jiang F."/>
            <person name="Liu L.J."/>
        </authorList>
    </citation>
    <scope>NUCLEOTIDE SEQUENCE</scope>
    <source>
        <strain evidence="1">JR1</strain>
    </source>
</reference>
<comment type="caution">
    <text evidence="1">The sequence shown here is derived from an EMBL/GenBank/DDBJ whole genome shotgun (WGS) entry which is preliminary data.</text>
</comment>
<evidence type="ECO:0000313" key="1">
    <source>
        <dbReference type="EMBL" id="MBR8535632.1"/>
    </source>
</evidence>
<dbReference type="Proteomes" id="UP000679220">
    <property type="component" value="Unassembled WGS sequence"/>
</dbReference>
<sequence>MMKSIQSIFIALGILVSVSVQGGERGLIEVFNHANSGQSIISVINTGYSYNNLKLVCNTTGESFIQESIENTPNFQKLVDLKTLKDGDYTVELEGNGESVQKKINVQYGELRNADLAKDIFEETKNMKFFLDDKKEKLTVSYINPDKDELTIKLVNMDTNKVVERIKGSSNIAYSNIIEVDHLRKGNYRTTLISGDTSYHFDFTR</sequence>
<dbReference type="EMBL" id="JAGTAR010000011">
    <property type="protein sequence ID" value="MBR8535632.1"/>
    <property type="molecule type" value="Genomic_DNA"/>
</dbReference>
<proteinExistence type="predicted"/>